<dbReference type="HAMAP" id="MF_00278">
    <property type="entry name" value="HisH"/>
    <property type="match status" value="1"/>
</dbReference>
<name>A0A2N8KWC8_9BURK</name>
<keyword evidence="3 10" id="KW-0028">Amino-acid biosynthesis</keyword>
<comment type="subcellular location">
    <subcellularLocation>
        <location evidence="10">Cytoplasm</location>
    </subcellularLocation>
</comment>
<gene>
    <name evidence="10" type="primary">hisH</name>
    <name evidence="13" type="ORF">C1O66_09710</name>
</gene>
<comment type="catalytic activity">
    <reaction evidence="8 10">
        <text>5-[(5-phospho-1-deoxy-D-ribulos-1-ylimino)methylamino]-1-(5-phospho-beta-D-ribosyl)imidazole-4-carboxamide + L-glutamine = D-erythro-1-(imidazol-4-yl)glycerol 3-phosphate + 5-amino-1-(5-phospho-beta-D-ribosyl)imidazole-4-carboxamide + L-glutamate + H(+)</text>
        <dbReference type="Rhea" id="RHEA:24793"/>
        <dbReference type="ChEBI" id="CHEBI:15378"/>
        <dbReference type="ChEBI" id="CHEBI:29985"/>
        <dbReference type="ChEBI" id="CHEBI:58278"/>
        <dbReference type="ChEBI" id="CHEBI:58359"/>
        <dbReference type="ChEBI" id="CHEBI:58475"/>
        <dbReference type="ChEBI" id="CHEBI:58525"/>
        <dbReference type="EC" id="4.3.2.10"/>
    </reaction>
</comment>
<comment type="caution">
    <text evidence="13">The sequence shown here is derived from an EMBL/GenBank/DDBJ whole genome shotgun (WGS) entry which is preliminary data.</text>
</comment>
<dbReference type="EC" id="4.3.2.10" evidence="10"/>
<feature type="active site" evidence="10 11">
    <location>
        <position position="194"/>
    </location>
</feature>
<dbReference type="NCBIfam" id="TIGR01855">
    <property type="entry name" value="IMP_synth_hisH"/>
    <property type="match status" value="1"/>
</dbReference>
<dbReference type="EMBL" id="POSP01000003">
    <property type="protein sequence ID" value="PND37774.1"/>
    <property type="molecule type" value="Genomic_DNA"/>
</dbReference>
<dbReference type="AlphaFoldDB" id="A0A2N8KWC8"/>
<feature type="domain" description="Glutamine amidotransferase" evidence="12">
    <location>
        <begin position="7"/>
        <end position="209"/>
    </location>
</feature>
<evidence type="ECO:0000256" key="6">
    <source>
        <dbReference type="ARBA" id="ARBA00023102"/>
    </source>
</evidence>
<feature type="active site" description="Nucleophile" evidence="10 11">
    <location>
        <position position="83"/>
    </location>
</feature>
<keyword evidence="6 10" id="KW-0368">Histidine biosynthesis</keyword>
<keyword evidence="14" id="KW-1185">Reference proteome</keyword>
<evidence type="ECO:0000313" key="14">
    <source>
        <dbReference type="Proteomes" id="UP000235916"/>
    </source>
</evidence>
<dbReference type="InterPro" id="IPR017926">
    <property type="entry name" value="GATASE"/>
</dbReference>
<dbReference type="PROSITE" id="PS51273">
    <property type="entry name" value="GATASE_TYPE_1"/>
    <property type="match status" value="1"/>
</dbReference>
<evidence type="ECO:0000256" key="9">
    <source>
        <dbReference type="ARBA" id="ARBA00049534"/>
    </source>
</evidence>
<dbReference type="InterPro" id="IPR029062">
    <property type="entry name" value="Class_I_gatase-like"/>
</dbReference>
<evidence type="ECO:0000256" key="2">
    <source>
        <dbReference type="ARBA" id="ARBA00011152"/>
    </source>
</evidence>
<dbReference type="OrthoDB" id="9807137at2"/>
<evidence type="ECO:0000259" key="12">
    <source>
        <dbReference type="Pfam" id="PF00117"/>
    </source>
</evidence>
<keyword evidence="10" id="KW-0963">Cytoplasm</keyword>
<evidence type="ECO:0000256" key="10">
    <source>
        <dbReference type="HAMAP-Rule" id="MF_00278"/>
    </source>
</evidence>
<dbReference type="GO" id="GO:0005737">
    <property type="term" value="C:cytoplasm"/>
    <property type="evidence" value="ECO:0007669"/>
    <property type="project" value="UniProtKB-SubCell"/>
</dbReference>
<comment type="function">
    <text evidence="10">IGPS catalyzes the conversion of PRFAR and glutamine to IGP, AICAR and glutamate. The HisH subunit catalyzes the hydrolysis of glutamine to glutamate and ammonia as part of the synthesis of IGP and AICAR. The resulting ammonia molecule is channeled to the active site of HisF.</text>
</comment>
<keyword evidence="7 10" id="KW-0456">Lyase</keyword>
<dbReference type="GO" id="GO:0000107">
    <property type="term" value="F:imidazoleglycerol-phosphate synthase activity"/>
    <property type="evidence" value="ECO:0007669"/>
    <property type="project" value="UniProtKB-UniRule"/>
</dbReference>
<dbReference type="Gene3D" id="3.40.50.880">
    <property type="match status" value="1"/>
</dbReference>
<dbReference type="Proteomes" id="UP000235916">
    <property type="component" value="Unassembled WGS sequence"/>
</dbReference>
<dbReference type="PANTHER" id="PTHR42701:SF1">
    <property type="entry name" value="IMIDAZOLE GLYCEROL PHOSPHATE SYNTHASE SUBUNIT HISH"/>
    <property type="match status" value="1"/>
</dbReference>
<organism evidence="13 14">
    <name type="scientific">Kinneretia aquatilis</name>
    <dbReference type="NCBI Taxonomy" id="2070761"/>
    <lineage>
        <taxon>Bacteria</taxon>
        <taxon>Pseudomonadati</taxon>
        <taxon>Pseudomonadota</taxon>
        <taxon>Betaproteobacteria</taxon>
        <taxon>Burkholderiales</taxon>
        <taxon>Sphaerotilaceae</taxon>
        <taxon>Roseateles</taxon>
    </lineage>
</organism>
<protein>
    <recommendedName>
        <fullName evidence="10">Imidazole glycerol phosphate synthase subunit HisH</fullName>
        <ecNumber evidence="10">4.3.2.10</ecNumber>
    </recommendedName>
    <alternativeName>
        <fullName evidence="10">IGP synthase glutaminase subunit</fullName>
        <ecNumber evidence="10">3.5.1.2</ecNumber>
    </alternativeName>
    <alternativeName>
        <fullName evidence="10">IGP synthase subunit HisH</fullName>
    </alternativeName>
    <alternativeName>
        <fullName evidence="10">ImGP synthase subunit HisH</fullName>
        <shortName evidence="10">IGPS subunit HisH</shortName>
    </alternativeName>
</protein>
<evidence type="ECO:0000313" key="13">
    <source>
        <dbReference type="EMBL" id="PND37774.1"/>
    </source>
</evidence>
<evidence type="ECO:0000256" key="8">
    <source>
        <dbReference type="ARBA" id="ARBA00047838"/>
    </source>
</evidence>
<dbReference type="GO" id="GO:0016829">
    <property type="term" value="F:lyase activity"/>
    <property type="evidence" value="ECO:0007669"/>
    <property type="project" value="UniProtKB-KW"/>
</dbReference>
<dbReference type="GO" id="GO:0000105">
    <property type="term" value="P:L-histidine biosynthetic process"/>
    <property type="evidence" value="ECO:0007669"/>
    <property type="project" value="UniProtKB-UniRule"/>
</dbReference>
<dbReference type="Pfam" id="PF00117">
    <property type="entry name" value="GATase"/>
    <property type="match status" value="1"/>
</dbReference>
<evidence type="ECO:0000256" key="5">
    <source>
        <dbReference type="ARBA" id="ARBA00022962"/>
    </source>
</evidence>
<accession>A0A2N8KWC8</accession>
<evidence type="ECO:0000256" key="4">
    <source>
        <dbReference type="ARBA" id="ARBA00022801"/>
    </source>
</evidence>
<dbReference type="PIRSF" id="PIRSF000495">
    <property type="entry name" value="Amidotransf_hisH"/>
    <property type="match status" value="1"/>
</dbReference>
<comment type="pathway">
    <text evidence="1 10">Amino-acid biosynthesis; L-histidine biosynthesis; L-histidine from 5-phospho-alpha-D-ribose 1-diphosphate: step 5/9.</text>
</comment>
<dbReference type="UniPathway" id="UPA00031">
    <property type="reaction ID" value="UER00010"/>
</dbReference>
<dbReference type="PANTHER" id="PTHR42701">
    <property type="entry name" value="IMIDAZOLE GLYCEROL PHOSPHATE SYNTHASE SUBUNIT HISH"/>
    <property type="match status" value="1"/>
</dbReference>
<dbReference type="CDD" id="cd01748">
    <property type="entry name" value="GATase1_IGP_Synthase"/>
    <property type="match status" value="1"/>
</dbReference>
<evidence type="ECO:0000256" key="3">
    <source>
        <dbReference type="ARBA" id="ARBA00022605"/>
    </source>
</evidence>
<proteinExistence type="inferred from homology"/>
<keyword evidence="4 10" id="KW-0378">Hydrolase</keyword>
<evidence type="ECO:0000256" key="1">
    <source>
        <dbReference type="ARBA" id="ARBA00005091"/>
    </source>
</evidence>
<reference evidence="13 14" key="1">
    <citation type="submission" date="2018-01" db="EMBL/GenBank/DDBJ databases">
        <title>Draft genome sequence of Paucibacter aquatile CR182 isolated from freshwater of the Nakdong River.</title>
        <authorList>
            <person name="Choi A."/>
            <person name="Chung E.J."/>
        </authorList>
    </citation>
    <scope>NUCLEOTIDE SEQUENCE [LARGE SCALE GENOMIC DNA]</scope>
    <source>
        <strain evidence="13 14">CR182</strain>
    </source>
</reference>
<dbReference type="EC" id="3.5.1.2" evidence="10"/>
<feature type="active site" evidence="10 11">
    <location>
        <position position="192"/>
    </location>
</feature>
<dbReference type="SUPFAM" id="SSF52317">
    <property type="entry name" value="Class I glutamine amidotransferase-like"/>
    <property type="match status" value="1"/>
</dbReference>
<dbReference type="GO" id="GO:0004359">
    <property type="term" value="F:glutaminase activity"/>
    <property type="evidence" value="ECO:0007669"/>
    <property type="project" value="UniProtKB-EC"/>
</dbReference>
<dbReference type="RefSeq" id="WP_102767693.1">
    <property type="nucleotide sequence ID" value="NZ_POSP01000003.1"/>
</dbReference>
<sequence>MNKSVSIVDYGVGNINSVANMLLRAGAEIRFARNSNEVRIAERIILPGVGAFDSCRRNLGAIPDLAESILEFARSGRPLLGICVGMQLLGSSSEEGVLPGLDIIPGKVRRFPSGMPGQTMALKVPHMGWSSVDADLSNPLFAGGLADFNRFYFVHSYYFDATTPANVAAWCEYGLRFAASIRKDNVFGAQFHPEKSHRFGLQMFRNFIAKT</sequence>
<comment type="catalytic activity">
    <reaction evidence="9 10">
        <text>L-glutamine + H2O = L-glutamate + NH4(+)</text>
        <dbReference type="Rhea" id="RHEA:15889"/>
        <dbReference type="ChEBI" id="CHEBI:15377"/>
        <dbReference type="ChEBI" id="CHEBI:28938"/>
        <dbReference type="ChEBI" id="CHEBI:29985"/>
        <dbReference type="ChEBI" id="CHEBI:58359"/>
        <dbReference type="EC" id="3.5.1.2"/>
    </reaction>
</comment>
<evidence type="ECO:0000256" key="7">
    <source>
        <dbReference type="ARBA" id="ARBA00023239"/>
    </source>
</evidence>
<dbReference type="InterPro" id="IPR010139">
    <property type="entry name" value="Imidazole-glycPsynth_HisH"/>
</dbReference>
<comment type="subunit">
    <text evidence="2 10">Heterodimer of HisH and HisF.</text>
</comment>
<keyword evidence="5 10" id="KW-0315">Glutamine amidotransferase</keyword>
<evidence type="ECO:0000256" key="11">
    <source>
        <dbReference type="PIRSR" id="PIRSR000495-1"/>
    </source>
</evidence>